<dbReference type="Gene3D" id="3.60.15.10">
    <property type="entry name" value="Ribonuclease Z/Hydroxyacylglutathione hydrolase-like"/>
    <property type="match status" value="1"/>
</dbReference>
<keyword evidence="3" id="KW-1185">Reference proteome</keyword>
<dbReference type="InterPro" id="IPR001279">
    <property type="entry name" value="Metallo-B-lactamas"/>
</dbReference>
<name>A0A2K9MFP9_9RHOB</name>
<evidence type="ECO:0000313" key="3">
    <source>
        <dbReference type="Proteomes" id="UP000234882"/>
    </source>
</evidence>
<dbReference type="OrthoDB" id="9781189at2"/>
<dbReference type="AlphaFoldDB" id="A0A2K9MFP9"/>
<dbReference type="InterPro" id="IPR036866">
    <property type="entry name" value="RibonucZ/Hydroxyglut_hydro"/>
</dbReference>
<accession>A0A2K9MFP9</accession>
<protein>
    <submittedName>
        <fullName evidence="2">Phosphoribosyl 1,2-cyclic phosphodiesterase</fullName>
    </submittedName>
</protein>
<sequence>MIRVTILGCGSSGGVPRIGGIWGACDPDDPRNRRRRCAILIDRIGAGGAMTRVLVDTGPDLVAQMLDTGVSTLDAVIWTHAHADHVHGIDDLRQIAYNARARIPGYADAPTTAELRGRFDYIFRTPPGSGYPPICDLHPFEGPLVITGAGGPICITPFTVPHGEIVALGLSIATAGGGIVYLPDVQTIPDAAWSIIGRPEVFICDALRHTPHPSHAHLALAVEWINRSRAHRGILTNMHVDLDYAQTDAETPDHITPAYDGLTLTARA</sequence>
<dbReference type="PANTHER" id="PTHR42663:SF6">
    <property type="entry name" value="HYDROLASE C777.06C-RELATED"/>
    <property type="match status" value="1"/>
</dbReference>
<dbReference type="PANTHER" id="PTHR42663">
    <property type="entry name" value="HYDROLASE C777.06C-RELATED-RELATED"/>
    <property type="match status" value="1"/>
</dbReference>
<evidence type="ECO:0000313" key="2">
    <source>
        <dbReference type="EMBL" id="AUM74458.1"/>
    </source>
</evidence>
<dbReference type="CDD" id="cd16279">
    <property type="entry name" value="metallo-hydrolase-like_MBL-fold"/>
    <property type="match status" value="1"/>
</dbReference>
<dbReference type="RefSeq" id="WP_101499804.1">
    <property type="nucleotide sequence ID" value="NZ_CP025583.1"/>
</dbReference>
<dbReference type="SUPFAM" id="SSF56281">
    <property type="entry name" value="Metallo-hydrolase/oxidoreductase"/>
    <property type="match status" value="1"/>
</dbReference>
<proteinExistence type="predicted"/>
<evidence type="ECO:0000259" key="1">
    <source>
        <dbReference type="Pfam" id="PF12706"/>
    </source>
</evidence>
<reference evidence="3" key="1">
    <citation type="submission" date="2017-12" db="EMBL/GenBank/DDBJ databases">
        <title>Genomic analysis of Paracoccus sp. CBA4604.</title>
        <authorList>
            <person name="Roh S.W."/>
            <person name="Kim J.Y."/>
            <person name="Kim J.S."/>
        </authorList>
    </citation>
    <scope>NUCLEOTIDE SEQUENCE [LARGE SCALE GENOMIC DNA]</scope>
    <source>
        <strain evidence="3">CBA4604</strain>
    </source>
</reference>
<gene>
    <name evidence="2" type="ORF">CYR75_09370</name>
</gene>
<dbReference type="KEGG" id="paru:CYR75_09370"/>
<feature type="domain" description="Metallo-beta-lactamase" evidence="1">
    <location>
        <begin position="51"/>
        <end position="236"/>
    </location>
</feature>
<dbReference type="Proteomes" id="UP000234882">
    <property type="component" value="Chromosome"/>
</dbReference>
<organism evidence="2 3">
    <name type="scientific">Paracoccus jeotgali</name>
    <dbReference type="NCBI Taxonomy" id="2065379"/>
    <lineage>
        <taxon>Bacteria</taxon>
        <taxon>Pseudomonadati</taxon>
        <taxon>Pseudomonadota</taxon>
        <taxon>Alphaproteobacteria</taxon>
        <taxon>Rhodobacterales</taxon>
        <taxon>Paracoccaceae</taxon>
        <taxon>Paracoccus</taxon>
    </lineage>
</organism>
<dbReference type="Pfam" id="PF12706">
    <property type="entry name" value="Lactamase_B_2"/>
    <property type="match status" value="1"/>
</dbReference>
<dbReference type="EMBL" id="CP025583">
    <property type="protein sequence ID" value="AUM74458.1"/>
    <property type="molecule type" value="Genomic_DNA"/>
</dbReference>